<evidence type="ECO:0000313" key="5">
    <source>
        <dbReference type="Proteomes" id="UP000284021"/>
    </source>
</evidence>
<evidence type="ECO:0000256" key="1">
    <source>
        <dbReference type="ARBA" id="ARBA00005233"/>
    </source>
</evidence>
<dbReference type="NCBIfam" id="TIGR02532">
    <property type="entry name" value="IV_pilin_GFxxxE"/>
    <property type="match status" value="1"/>
</dbReference>
<accession>A0A418XHN8</accession>
<keyword evidence="3" id="KW-0812">Transmembrane</keyword>
<comment type="similarity">
    <text evidence="1">Belongs to the N-Me-Phe pilin family.</text>
</comment>
<name>A0A418XHN8_9PSED</name>
<dbReference type="GO" id="GO:0044096">
    <property type="term" value="C:type IV pilus"/>
    <property type="evidence" value="ECO:0007669"/>
    <property type="project" value="TreeGrafter"/>
</dbReference>
<dbReference type="InterPro" id="IPR012902">
    <property type="entry name" value="N_methyl_site"/>
</dbReference>
<dbReference type="PANTHER" id="PTHR30093">
    <property type="entry name" value="GENERAL SECRETION PATHWAY PROTEIN G"/>
    <property type="match status" value="1"/>
</dbReference>
<evidence type="ECO:0000313" key="4">
    <source>
        <dbReference type="EMBL" id="RJG11951.1"/>
    </source>
</evidence>
<comment type="caution">
    <text evidence="4">The sequence shown here is derived from an EMBL/GenBank/DDBJ whole genome shotgun (WGS) entry which is preliminary data.</text>
</comment>
<evidence type="ECO:0000256" key="2">
    <source>
        <dbReference type="ARBA" id="ARBA00022481"/>
    </source>
</evidence>
<keyword evidence="2" id="KW-0488">Methylation</keyword>
<dbReference type="EMBL" id="QYUR01000002">
    <property type="protein sequence ID" value="RJG11951.1"/>
    <property type="molecule type" value="Genomic_DNA"/>
</dbReference>
<organism evidence="4 5">
    <name type="scientific">Pseudomonas cavernicola</name>
    <dbReference type="NCBI Taxonomy" id="2320866"/>
    <lineage>
        <taxon>Bacteria</taxon>
        <taxon>Pseudomonadati</taxon>
        <taxon>Pseudomonadota</taxon>
        <taxon>Gammaproteobacteria</taxon>
        <taxon>Pseudomonadales</taxon>
        <taxon>Pseudomonadaceae</taxon>
        <taxon>Pseudomonas</taxon>
    </lineage>
</organism>
<feature type="transmembrane region" description="Helical" evidence="3">
    <location>
        <begin position="12"/>
        <end position="32"/>
    </location>
</feature>
<keyword evidence="3" id="KW-1133">Transmembrane helix</keyword>
<keyword evidence="3" id="KW-0472">Membrane</keyword>
<keyword evidence="5" id="KW-1185">Reference proteome</keyword>
<dbReference type="Pfam" id="PF07963">
    <property type="entry name" value="N_methyl"/>
    <property type="match status" value="1"/>
</dbReference>
<dbReference type="InterPro" id="IPR045584">
    <property type="entry name" value="Pilin-like"/>
</dbReference>
<dbReference type="GO" id="GO:0043107">
    <property type="term" value="P:type IV pilus-dependent motility"/>
    <property type="evidence" value="ECO:0007669"/>
    <property type="project" value="TreeGrafter"/>
</dbReference>
<reference evidence="4 5" key="1">
    <citation type="submission" date="2018-09" db="EMBL/GenBank/DDBJ databases">
        <authorList>
            <person name="Zhu H."/>
        </authorList>
    </citation>
    <scope>NUCLEOTIDE SEQUENCE [LARGE SCALE GENOMIC DNA]</scope>
    <source>
        <strain evidence="4 5">K1S02-6</strain>
    </source>
</reference>
<dbReference type="RefSeq" id="WP_119952296.1">
    <property type="nucleotide sequence ID" value="NZ_QYUR01000002.1"/>
</dbReference>
<dbReference type="PANTHER" id="PTHR30093:SF34">
    <property type="entry name" value="PREPILIN PEPTIDASE-DEPENDENT PROTEIN D"/>
    <property type="match status" value="1"/>
</dbReference>
<proteinExistence type="inferred from homology"/>
<dbReference type="OrthoDB" id="115249at2"/>
<dbReference type="AlphaFoldDB" id="A0A418XHN8"/>
<dbReference type="PROSITE" id="PS00409">
    <property type="entry name" value="PROKAR_NTER_METHYL"/>
    <property type="match status" value="1"/>
</dbReference>
<gene>
    <name evidence="4" type="ORF">D3879_01060</name>
</gene>
<dbReference type="Proteomes" id="UP000284021">
    <property type="component" value="Unassembled WGS sequence"/>
</dbReference>
<dbReference type="SUPFAM" id="SSF54523">
    <property type="entry name" value="Pili subunits"/>
    <property type="match status" value="1"/>
</dbReference>
<evidence type="ECO:0000256" key="3">
    <source>
        <dbReference type="SAM" id="Phobius"/>
    </source>
</evidence>
<protein>
    <submittedName>
        <fullName evidence="4">Prepilin-type N-terminal cleavage/methylation domain-containing protein</fullName>
    </submittedName>
</protein>
<sequence length="141" mass="14221">MKAQMQKGFTLIELMIVVAIIGILAAIAIPAYQDYVTKAKFQDIVSAAASAETAISVCLTENAGVVTSCDTIAEVGITTLVNSKEAATALAITGTTAAVTATASAAAGGYTYVNTPTLAAGATQVVWTQSGDCLAAKVCKQ</sequence>
<dbReference type="Gene3D" id="3.30.700.10">
    <property type="entry name" value="Glycoprotein, Type 4 Pilin"/>
    <property type="match status" value="1"/>
</dbReference>